<evidence type="ECO:0000256" key="1">
    <source>
        <dbReference type="SAM" id="Phobius"/>
    </source>
</evidence>
<dbReference type="EMBL" id="AOIA01000056">
    <property type="protein sequence ID" value="ELY62628.1"/>
    <property type="molecule type" value="Genomic_DNA"/>
</dbReference>
<dbReference type="RefSeq" id="WP_008422025.1">
    <property type="nucleotide sequence ID" value="NZ_AOIA01000056.1"/>
</dbReference>
<reference evidence="2 3" key="1">
    <citation type="journal article" date="2014" name="PLoS Genet.">
        <title>Phylogenetically driven sequencing of extremely halophilic archaea reveals strategies for static and dynamic osmo-response.</title>
        <authorList>
            <person name="Becker E.A."/>
            <person name="Seitzer P.M."/>
            <person name="Tritt A."/>
            <person name="Larsen D."/>
            <person name="Krusor M."/>
            <person name="Yao A.I."/>
            <person name="Wu D."/>
            <person name="Madern D."/>
            <person name="Eisen J.A."/>
            <person name="Darling A.E."/>
            <person name="Facciotti M.T."/>
        </authorList>
    </citation>
    <scope>NUCLEOTIDE SEQUENCE [LARGE SCALE GENOMIC DNA]</scope>
    <source>
        <strain evidence="2 3">DSM 18795</strain>
    </source>
</reference>
<keyword evidence="3" id="KW-1185">Reference proteome</keyword>
<proteinExistence type="predicted"/>
<accession>L9XPU7</accession>
<organism evidence="2 3">
    <name type="scientific">Natronococcus jeotgali DSM 18795</name>
    <dbReference type="NCBI Taxonomy" id="1227498"/>
    <lineage>
        <taxon>Archaea</taxon>
        <taxon>Methanobacteriati</taxon>
        <taxon>Methanobacteriota</taxon>
        <taxon>Stenosarchaea group</taxon>
        <taxon>Halobacteria</taxon>
        <taxon>Halobacteriales</taxon>
        <taxon>Natrialbaceae</taxon>
        <taxon>Natronococcus</taxon>
    </lineage>
</organism>
<evidence type="ECO:0000313" key="2">
    <source>
        <dbReference type="EMBL" id="ELY62628.1"/>
    </source>
</evidence>
<dbReference type="OrthoDB" id="209192at2157"/>
<evidence type="ECO:0000313" key="3">
    <source>
        <dbReference type="Proteomes" id="UP000011531"/>
    </source>
</evidence>
<feature type="transmembrane region" description="Helical" evidence="1">
    <location>
        <begin position="25"/>
        <end position="44"/>
    </location>
</feature>
<feature type="transmembrane region" description="Helical" evidence="1">
    <location>
        <begin position="64"/>
        <end position="91"/>
    </location>
</feature>
<feature type="transmembrane region" description="Helical" evidence="1">
    <location>
        <begin position="103"/>
        <end position="124"/>
    </location>
</feature>
<dbReference type="AlphaFoldDB" id="L9XPU7"/>
<keyword evidence="1" id="KW-1133">Transmembrane helix</keyword>
<sequence length="148" mass="15058">MVPNDNGLEKVIQAANRVLGCQSAAAAQITVFVAAVLLLVQPVVAQSALEEAGDVACAGALGQAIFLGFGMLTLILILVGLAQVAIGFLGTGRGGGRRGERNTVVNGFITLLGGLFLGSMGAILDYLGINIDGCLQGGEILVIMPFVF</sequence>
<name>L9XPU7_9EURY</name>
<gene>
    <name evidence="2" type="ORF">C492_07815</name>
</gene>
<keyword evidence="1" id="KW-0812">Transmembrane</keyword>
<keyword evidence="1" id="KW-0472">Membrane</keyword>
<protein>
    <submittedName>
        <fullName evidence="2">Uncharacterized protein</fullName>
    </submittedName>
</protein>
<comment type="caution">
    <text evidence="2">The sequence shown here is derived from an EMBL/GenBank/DDBJ whole genome shotgun (WGS) entry which is preliminary data.</text>
</comment>
<dbReference type="Proteomes" id="UP000011531">
    <property type="component" value="Unassembled WGS sequence"/>
</dbReference>